<dbReference type="CDD" id="cd05233">
    <property type="entry name" value="SDR_c"/>
    <property type="match status" value="1"/>
</dbReference>
<evidence type="ECO:0000259" key="2">
    <source>
        <dbReference type="SMART" id="SM00822"/>
    </source>
</evidence>
<evidence type="ECO:0000313" key="4">
    <source>
        <dbReference type="Proteomes" id="UP000626210"/>
    </source>
</evidence>
<dbReference type="NCBIfam" id="NF005559">
    <property type="entry name" value="PRK07231.1"/>
    <property type="match status" value="1"/>
</dbReference>
<dbReference type="Gene3D" id="3.40.50.720">
    <property type="entry name" value="NAD(P)-binding Rossmann-like Domain"/>
    <property type="match status" value="1"/>
</dbReference>
<dbReference type="InterPro" id="IPR002347">
    <property type="entry name" value="SDR_fam"/>
</dbReference>
<protein>
    <submittedName>
        <fullName evidence="3">2-hydroxycyclohexane-1-carbonyl-CoA dehydrogenase</fullName>
    </submittedName>
</protein>
<dbReference type="PANTHER" id="PTHR42760:SF40">
    <property type="entry name" value="3-OXOACYL-[ACYL-CARRIER-PROTEIN] REDUCTASE, CHLOROPLASTIC"/>
    <property type="match status" value="1"/>
</dbReference>
<dbReference type="Pfam" id="PF13561">
    <property type="entry name" value="adh_short_C2"/>
    <property type="match status" value="1"/>
</dbReference>
<sequence length="271" mass="28436">MGDAEMGNETWGRFAGKTAFITGGASGLGLASARRLLREGARVALADVNAHELRRVAEELAQPPGHVSHHALDVTDAAQVEAAVAAAWQAHGAIDVLVNSAGVSFQGSVLDTPIEAWRRVLDINLTGTYLTTQAMARRMVERRQGRIVMIASISGQQVWSGRAAYCSSKGAVLALAKSCAIDLAPFGITVNSVSPGPIETAQTATLHGPVIRQAIVQATPMARYGQSDEVADAIAFLASDDARFVNGHDLVVDGGLTSAAILYDLKQNPQT</sequence>
<keyword evidence="4" id="KW-1185">Reference proteome</keyword>
<dbReference type="PRINTS" id="PR00080">
    <property type="entry name" value="SDRFAMILY"/>
</dbReference>
<dbReference type="Proteomes" id="UP000626210">
    <property type="component" value="Unassembled WGS sequence"/>
</dbReference>
<name>A0ABQ3GBT2_9BURK</name>
<dbReference type="PRINTS" id="PR00081">
    <property type="entry name" value="GDHRDH"/>
</dbReference>
<accession>A0ABQ3GBT2</accession>
<dbReference type="InterPro" id="IPR036291">
    <property type="entry name" value="NAD(P)-bd_dom_sf"/>
</dbReference>
<dbReference type="EMBL" id="BMYK01000032">
    <property type="protein sequence ID" value="GHD00662.1"/>
    <property type="molecule type" value="Genomic_DNA"/>
</dbReference>
<gene>
    <name evidence="3" type="ORF">GCM10007320_58320</name>
</gene>
<evidence type="ECO:0000313" key="3">
    <source>
        <dbReference type="EMBL" id="GHD00662.1"/>
    </source>
</evidence>
<proteinExistence type="inferred from homology"/>
<dbReference type="SUPFAM" id="SSF51735">
    <property type="entry name" value="NAD(P)-binding Rossmann-fold domains"/>
    <property type="match status" value="1"/>
</dbReference>
<comment type="similarity">
    <text evidence="1">Belongs to the short-chain dehydrogenases/reductases (SDR) family.</text>
</comment>
<dbReference type="RefSeq" id="WP_189690388.1">
    <property type="nucleotide sequence ID" value="NZ_BMYK01000032.1"/>
</dbReference>
<dbReference type="InterPro" id="IPR057326">
    <property type="entry name" value="KR_dom"/>
</dbReference>
<comment type="caution">
    <text evidence="3">The sequence shown here is derived from an EMBL/GenBank/DDBJ whole genome shotgun (WGS) entry which is preliminary data.</text>
</comment>
<organism evidence="3 4">
    <name type="scientific">Pseudorhodoferax aquiterrae</name>
    <dbReference type="NCBI Taxonomy" id="747304"/>
    <lineage>
        <taxon>Bacteria</taxon>
        <taxon>Pseudomonadati</taxon>
        <taxon>Pseudomonadota</taxon>
        <taxon>Betaproteobacteria</taxon>
        <taxon>Burkholderiales</taxon>
        <taxon>Comamonadaceae</taxon>
    </lineage>
</organism>
<dbReference type="PANTHER" id="PTHR42760">
    <property type="entry name" value="SHORT-CHAIN DEHYDROGENASES/REDUCTASES FAMILY MEMBER"/>
    <property type="match status" value="1"/>
</dbReference>
<evidence type="ECO:0000256" key="1">
    <source>
        <dbReference type="ARBA" id="ARBA00006484"/>
    </source>
</evidence>
<feature type="domain" description="Ketoreductase" evidence="2">
    <location>
        <begin position="17"/>
        <end position="196"/>
    </location>
</feature>
<dbReference type="SMART" id="SM00822">
    <property type="entry name" value="PKS_KR"/>
    <property type="match status" value="1"/>
</dbReference>
<reference evidence="4" key="1">
    <citation type="journal article" date="2019" name="Int. J. Syst. Evol. Microbiol.">
        <title>The Global Catalogue of Microorganisms (GCM) 10K type strain sequencing project: providing services to taxonomists for standard genome sequencing and annotation.</title>
        <authorList>
            <consortium name="The Broad Institute Genomics Platform"/>
            <consortium name="The Broad Institute Genome Sequencing Center for Infectious Disease"/>
            <person name="Wu L."/>
            <person name="Ma J."/>
        </authorList>
    </citation>
    <scope>NUCLEOTIDE SEQUENCE [LARGE SCALE GENOMIC DNA]</scope>
    <source>
        <strain evidence="4">KCTC 23314</strain>
    </source>
</reference>